<feature type="transmembrane region" description="Helical" evidence="1">
    <location>
        <begin position="20"/>
        <end position="47"/>
    </location>
</feature>
<reference evidence="2 3" key="1">
    <citation type="submission" date="2019-03" db="EMBL/GenBank/DDBJ databases">
        <title>Genomics of glacier-inhabiting Cryobacterium strains.</title>
        <authorList>
            <person name="Liu Q."/>
            <person name="Xin Y.-H."/>
        </authorList>
    </citation>
    <scope>NUCLEOTIDE SEQUENCE [LARGE SCALE GENOMIC DNA]</scope>
    <source>
        <strain evidence="2 3">HLT2-23</strain>
    </source>
</reference>
<sequence>MDVFPDFGAVGGAAELHNVVGAMLTFVLIMSVLMMIISGVTWALASANGNFQTASRARVGLWVACGAAALAGAGVAWVNFLLGVGSSLQ</sequence>
<keyword evidence="1" id="KW-0472">Membrane</keyword>
<dbReference type="Proteomes" id="UP000298173">
    <property type="component" value="Unassembled WGS sequence"/>
</dbReference>
<protein>
    <recommendedName>
        <fullName evidence="4">Integral membrane protein</fullName>
    </recommendedName>
</protein>
<evidence type="ECO:0000313" key="3">
    <source>
        <dbReference type="Proteomes" id="UP000298173"/>
    </source>
</evidence>
<evidence type="ECO:0008006" key="4">
    <source>
        <dbReference type="Google" id="ProtNLM"/>
    </source>
</evidence>
<dbReference type="RefSeq" id="WP_134503618.1">
    <property type="nucleotide sequence ID" value="NZ_SOEY01000026.1"/>
</dbReference>
<dbReference type="EMBL" id="SOEY01000026">
    <property type="protein sequence ID" value="TFB71552.1"/>
    <property type="molecule type" value="Genomic_DNA"/>
</dbReference>
<evidence type="ECO:0000313" key="2">
    <source>
        <dbReference type="EMBL" id="TFB71552.1"/>
    </source>
</evidence>
<keyword evidence="1" id="KW-0812">Transmembrane</keyword>
<dbReference type="AlphaFoldDB" id="A0A4R8UVB3"/>
<dbReference type="InterPro" id="IPR046094">
    <property type="entry name" value="DUF6112"/>
</dbReference>
<evidence type="ECO:0000256" key="1">
    <source>
        <dbReference type="SAM" id="Phobius"/>
    </source>
</evidence>
<dbReference type="Pfam" id="PF19607">
    <property type="entry name" value="DUF6112"/>
    <property type="match status" value="1"/>
</dbReference>
<proteinExistence type="predicted"/>
<comment type="caution">
    <text evidence="2">The sequence shown here is derived from an EMBL/GenBank/DDBJ whole genome shotgun (WGS) entry which is preliminary data.</text>
</comment>
<organism evidence="2 3">
    <name type="scientific">Cryobacterium glaciale</name>
    <dbReference type="NCBI Taxonomy" id="1259145"/>
    <lineage>
        <taxon>Bacteria</taxon>
        <taxon>Bacillati</taxon>
        <taxon>Actinomycetota</taxon>
        <taxon>Actinomycetes</taxon>
        <taxon>Micrococcales</taxon>
        <taxon>Microbacteriaceae</taxon>
        <taxon>Cryobacterium</taxon>
    </lineage>
</organism>
<keyword evidence="3" id="KW-1185">Reference proteome</keyword>
<gene>
    <name evidence="2" type="ORF">E3O06_11955</name>
</gene>
<name>A0A4R8UVB3_9MICO</name>
<dbReference type="OrthoDB" id="4774950at2"/>
<keyword evidence="1" id="KW-1133">Transmembrane helix</keyword>
<feature type="transmembrane region" description="Helical" evidence="1">
    <location>
        <begin position="59"/>
        <end position="82"/>
    </location>
</feature>
<accession>A0A4R8UVB3</accession>